<evidence type="ECO:0000313" key="2">
    <source>
        <dbReference type="Proteomes" id="UP000612899"/>
    </source>
</evidence>
<dbReference type="Proteomes" id="UP000612899">
    <property type="component" value="Unassembled WGS sequence"/>
</dbReference>
<accession>A0A8J3Q790</accession>
<dbReference type="EMBL" id="BONY01000013">
    <property type="protein sequence ID" value="GIH04553.1"/>
    <property type="molecule type" value="Genomic_DNA"/>
</dbReference>
<name>A0A8J3Q790_9ACTN</name>
<keyword evidence="2" id="KW-1185">Reference proteome</keyword>
<comment type="caution">
    <text evidence="1">The sequence shown here is derived from an EMBL/GenBank/DDBJ whole genome shotgun (WGS) entry which is preliminary data.</text>
</comment>
<proteinExistence type="predicted"/>
<protein>
    <recommendedName>
        <fullName evidence="3">DNA primase/polymerase bifunctional N-terminal domain-containing protein</fullName>
    </recommendedName>
</protein>
<organism evidence="1 2">
    <name type="scientific">Rhizocola hellebori</name>
    <dbReference type="NCBI Taxonomy" id="1392758"/>
    <lineage>
        <taxon>Bacteria</taxon>
        <taxon>Bacillati</taxon>
        <taxon>Actinomycetota</taxon>
        <taxon>Actinomycetes</taxon>
        <taxon>Micromonosporales</taxon>
        <taxon>Micromonosporaceae</taxon>
        <taxon>Rhizocola</taxon>
    </lineage>
</organism>
<evidence type="ECO:0000313" key="1">
    <source>
        <dbReference type="EMBL" id="GIH04553.1"/>
    </source>
</evidence>
<sequence length="174" mass="19247">MACDRSTCWATSCHPLLPDWESNEDSADWWAERPHAVLLRTGRIFDVIEVPGLLGAKVSGVFGPIALLPNRRWMFFVRSGSMLRAELDHRLDIVQHGAGSWVPAPPTPLAEGSVRWHLSPQQVGWNLPLATEVQQAMLTALVALDASFLDLPLNARPRVFGRPPTVETALRRAA</sequence>
<dbReference type="AlphaFoldDB" id="A0A8J3Q790"/>
<reference evidence="1" key="1">
    <citation type="submission" date="2021-01" db="EMBL/GenBank/DDBJ databases">
        <title>Whole genome shotgun sequence of Rhizocola hellebori NBRC 109834.</title>
        <authorList>
            <person name="Komaki H."/>
            <person name="Tamura T."/>
        </authorList>
    </citation>
    <scope>NUCLEOTIDE SEQUENCE</scope>
    <source>
        <strain evidence="1">NBRC 109834</strain>
    </source>
</reference>
<evidence type="ECO:0008006" key="3">
    <source>
        <dbReference type="Google" id="ProtNLM"/>
    </source>
</evidence>
<gene>
    <name evidence="1" type="ORF">Rhe02_26200</name>
</gene>